<dbReference type="InterPro" id="IPR011705">
    <property type="entry name" value="BACK"/>
</dbReference>
<dbReference type="InterPro" id="IPR011333">
    <property type="entry name" value="SKP1/BTB/POZ_sf"/>
</dbReference>
<dbReference type="InterPro" id="IPR000210">
    <property type="entry name" value="BTB/POZ_dom"/>
</dbReference>
<evidence type="ECO:0000256" key="2">
    <source>
        <dbReference type="ARBA" id="ARBA00004906"/>
    </source>
</evidence>
<dbReference type="PROSITE" id="PS50097">
    <property type="entry name" value="BTB"/>
    <property type="match status" value="1"/>
</dbReference>
<evidence type="ECO:0000256" key="3">
    <source>
        <dbReference type="ARBA" id="ARBA00022786"/>
    </source>
</evidence>
<sequence>MTTVLVSAEADMDLELSSRVGVPNFEFAFNSEVFSNMVMQIEVATGGDVGGGSICQGLVIEATVKHHTASISFAREILCRWVIVKIGDCGDPLLEIQSERADLVDGSNLLRVRLDAPAGHEETVKLSKGTSKTHFSGFSFMHMRRRLGVADDLGLQSDASGPLICWTFILQTKRGWGRVLFCSNQIKPPMQSTEGRTRGEQASLVWHVGVARWSCRSRSVMTPVLVRSRPATSSQVGPTPTVDEGLNFPAVLEVVPGGKIHRAPPAGAGAPLESVGSPLTVQDVAKQIFGQAFGFSCGVQTYQSPVPAEVGYNQSTAAETSHWTMADNGEIDCFSTMASTPILTVKTLHINSAILAARSRFFLKLFSNGMNESDQTHPRIRIADSEEKAFMELLSFMYSGKLTTIEPTLLLDILMAADKFEVLSCMRYCSQLLRSLPMTTESALLYLDHPCSLSMAAEVQSVVGAAKEFLAEKYKILDKFEEVMNISLSGIEAIFSSTDIQVASEDAVYNFLLEWARARYLEPEERRGILSSRLLPLVRFSHMTCAALQEILACTDDDIDREQVTKRINEVLLHKAYPTQMEGALAADVSTLDWQSAERTYGSKHVKAVVFDRPCPQVIVYMDLTRDECSRFFPSGVILSDWFHLAGQKFYLMADCVLDEQTELYSFGLWLGIYGNSVSGSSCFDVEFAARTRSSGKFLSKYVGRHTFSGSLLEGCDDLFGVPWSTFIADDSLFIDGVLHLRVDLTAVEQPELQT</sequence>
<dbReference type="PANTHER" id="PTHR46336:SF21">
    <property type="entry name" value="OS02G0260700 PROTEIN"/>
    <property type="match status" value="1"/>
</dbReference>
<dbReference type="CDD" id="cd18186">
    <property type="entry name" value="BTB_POZ_ZBTB_KLHL-like"/>
    <property type="match status" value="1"/>
</dbReference>
<dbReference type="SMART" id="SM00225">
    <property type="entry name" value="BTB"/>
    <property type="match status" value="1"/>
</dbReference>
<comment type="function">
    <text evidence="1">May act as a substrate-specific adapter of an E3 ubiquitin-protein ligase complex (CUL3-RBX1-BTB) which mediates the ubiquitination and subsequent proteasomal degradation of target proteins.</text>
</comment>
<comment type="pathway">
    <text evidence="2">Protein modification; protein ubiquitination.</text>
</comment>
<reference evidence="4" key="1">
    <citation type="submission" date="2015-06" db="UniProtKB">
        <authorList>
            <consortium name="EnsemblPlants"/>
        </authorList>
    </citation>
    <scope>IDENTIFICATION</scope>
</reference>
<proteinExistence type="predicted"/>
<dbReference type="AlphaFoldDB" id="M8BRN3"/>
<keyword evidence="3" id="KW-0833">Ubl conjugation pathway</keyword>
<dbReference type="InterPro" id="IPR045890">
    <property type="entry name" value="POB1-like"/>
</dbReference>
<dbReference type="SUPFAM" id="SSF54695">
    <property type="entry name" value="POZ domain"/>
    <property type="match status" value="1"/>
</dbReference>
<dbReference type="EnsemblPlants" id="EMT27655">
    <property type="protein sequence ID" value="EMT27655"/>
    <property type="gene ID" value="F775_25292"/>
</dbReference>
<protein>
    <submittedName>
        <fullName evidence="4">Kelch repeat and BTB domain-containing protein 8</fullName>
    </submittedName>
</protein>
<dbReference type="FunFam" id="1.25.40.420:FF:000008">
    <property type="entry name" value="BTB/POZ domain-containing protein POB1"/>
    <property type="match status" value="1"/>
</dbReference>
<dbReference type="FunFam" id="3.30.710.10:FF:000106">
    <property type="entry name" value="BTB/POZ domain-containing protein POB1"/>
    <property type="match status" value="1"/>
</dbReference>
<dbReference type="Gene3D" id="1.25.40.420">
    <property type="match status" value="1"/>
</dbReference>
<dbReference type="GO" id="GO:0005634">
    <property type="term" value="C:nucleus"/>
    <property type="evidence" value="ECO:0007669"/>
    <property type="project" value="TreeGrafter"/>
</dbReference>
<evidence type="ECO:0000313" key="4">
    <source>
        <dbReference type="EnsemblPlants" id="EMT27655"/>
    </source>
</evidence>
<organism evidence="4">
    <name type="scientific">Aegilops tauschii</name>
    <name type="common">Tausch's goatgrass</name>
    <name type="synonym">Aegilops squarrosa</name>
    <dbReference type="NCBI Taxonomy" id="37682"/>
    <lineage>
        <taxon>Eukaryota</taxon>
        <taxon>Viridiplantae</taxon>
        <taxon>Streptophyta</taxon>
        <taxon>Embryophyta</taxon>
        <taxon>Tracheophyta</taxon>
        <taxon>Spermatophyta</taxon>
        <taxon>Magnoliopsida</taxon>
        <taxon>Liliopsida</taxon>
        <taxon>Poales</taxon>
        <taxon>Poaceae</taxon>
        <taxon>BOP clade</taxon>
        <taxon>Pooideae</taxon>
        <taxon>Triticodae</taxon>
        <taxon>Triticeae</taxon>
        <taxon>Triticinae</taxon>
        <taxon>Aegilops</taxon>
    </lineage>
</organism>
<dbReference type="Gene3D" id="3.30.710.10">
    <property type="entry name" value="Potassium Channel Kv1.1, Chain A"/>
    <property type="match status" value="1"/>
</dbReference>
<dbReference type="Pfam" id="PF07707">
    <property type="entry name" value="BACK"/>
    <property type="match status" value="1"/>
</dbReference>
<name>M8BRN3_AEGTA</name>
<dbReference type="PANTHER" id="PTHR46336">
    <property type="entry name" value="OS02G0260700 PROTEIN"/>
    <property type="match status" value="1"/>
</dbReference>
<evidence type="ECO:0000256" key="1">
    <source>
        <dbReference type="ARBA" id="ARBA00002668"/>
    </source>
</evidence>
<dbReference type="Pfam" id="PF00651">
    <property type="entry name" value="BTB"/>
    <property type="match status" value="1"/>
</dbReference>
<dbReference type="GO" id="GO:0010114">
    <property type="term" value="P:response to red light"/>
    <property type="evidence" value="ECO:0007669"/>
    <property type="project" value="TreeGrafter"/>
</dbReference>
<accession>M8BRN3</accession>